<comment type="subcellular location">
    <subcellularLocation>
        <location evidence="1">Membrane</location>
        <topology evidence="1">Multi-pass membrane protein</topology>
    </subcellularLocation>
</comment>
<dbReference type="PANTHER" id="PTHR31123:SF1">
    <property type="entry name" value="ACCUMULATION OF DYADS PROTEIN 2-RELATED"/>
    <property type="match status" value="1"/>
</dbReference>
<organism evidence="7 8">
    <name type="scientific">Boletus edulis BED1</name>
    <dbReference type="NCBI Taxonomy" id="1328754"/>
    <lineage>
        <taxon>Eukaryota</taxon>
        <taxon>Fungi</taxon>
        <taxon>Dikarya</taxon>
        <taxon>Basidiomycota</taxon>
        <taxon>Agaricomycotina</taxon>
        <taxon>Agaricomycetes</taxon>
        <taxon>Agaricomycetidae</taxon>
        <taxon>Boletales</taxon>
        <taxon>Boletineae</taxon>
        <taxon>Boletaceae</taxon>
        <taxon>Boletoideae</taxon>
        <taxon>Boletus</taxon>
    </lineage>
</organism>
<feature type="transmembrane region" description="Helical" evidence="6">
    <location>
        <begin position="71"/>
        <end position="90"/>
    </location>
</feature>
<evidence type="ECO:0000256" key="2">
    <source>
        <dbReference type="ARBA" id="ARBA00005587"/>
    </source>
</evidence>
<feature type="transmembrane region" description="Helical" evidence="6">
    <location>
        <begin position="137"/>
        <end position="157"/>
    </location>
</feature>
<comment type="caution">
    <text evidence="7">The sequence shown here is derived from an EMBL/GenBank/DDBJ whole genome shotgun (WGS) entry which is preliminary data.</text>
</comment>
<protein>
    <submittedName>
        <fullName evidence="7">GPR1/FUN34/yaaH family-domain-containing protein</fullName>
    </submittedName>
</protein>
<gene>
    <name evidence="7" type="ORF">L210DRAFT_3430519</name>
</gene>
<dbReference type="NCBIfam" id="NF038013">
    <property type="entry name" value="AceTr_1"/>
    <property type="match status" value="1"/>
</dbReference>
<evidence type="ECO:0000256" key="1">
    <source>
        <dbReference type="ARBA" id="ARBA00004141"/>
    </source>
</evidence>
<sequence>MSSNSVEKETRDNYYVQTVSMENAPPPPPQMTPYQRTYANPAPLGMLAYGTVILCSSVLTLGAGNVHTPNLVLVFACFYGGISQTLVGMWEMFLGNTFSATVFTTYGGFNFSYGALYLPQIGIAAAYSVDGVPTEEFYHAIGIYLSIWCLITFLFAVGALRTTLPIVCTLGFTVVSLGFLAGNAFTGNTHLATAGGAFGVIAAFGAYYGTMSMFWTQTTTFSFIRLPPLVTAPSNV</sequence>
<dbReference type="GO" id="GO:0015123">
    <property type="term" value="F:acetate transmembrane transporter activity"/>
    <property type="evidence" value="ECO:0007669"/>
    <property type="project" value="TreeGrafter"/>
</dbReference>
<keyword evidence="3 6" id="KW-0812">Transmembrane</keyword>
<dbReference type="InterPro" id="IPR000791">
    <property type="entry name" value="Gpr1/Fun34/SatP-like"/>
</dbReference>
<evidence type="ECO:0000256" key="4">
    <source>
        <dbReference type="ARBA" id="ARBA00022989"/>
    </source>
</evidence>
<reference evidence="7" key="1">
    <citation type="submission" date="2019-10" db="EMBL/GenBank/DDBJ databases">
        <authorList>
            <consortium name="DOE Joint Genome Institute"/>
            <person name="Kuo A."/>
            <person name="Miyauchi S."/>
            <person name="Kiss E."/>
            <person name="Drula E."/>
            <person name="Kohler A."/>
            <person name="Sanchez-Garcia M."/>
            <person name="Andreopoulos B."/>
            <person name="Barry K.W."/>
            <person name="Bonito G."/>
            <person name="Buee M."/>
            <person name="Carver A."/>
            <person name="Chen C."/>
            <person name="Cichocki N."/>
            <person name="Clum A."/>
            <person name="Culley D."/>
            <person name="Crous P.W."/>
            <person name="Fauchery L."/>
            <person name="Girlanda M."/>
            <person name="Hayes R."/>
            <person name="Keri Z."/>
            <person name="LaButti K."/>
            <person name="Lipzen A."/>
            <person name="Lombard V."/>
            <person name="Magnuson J."/>
            <person name="Maillard F."/>
            <person name="Morin E."/>
            <person name="Murat C."/>
            <person name="Nolan M."/>
            <person name="Ohm R."/>
            <person name="Pangilinan J."/>
            <person name="Pereira M."/>
            <person name="Perotto S."/>
            <person name="Peter M."/>
            <person name="Riley R."/>
            <person name="Sitrit Y."/>
            <person name="Stielow B."/>
            <person name="Szollosi G."/>
            <person name="Zifcakova L."/>
            <person name="Stursova M."/>
            <person name="Spatafora J.W."/>
            <person name="Tedersoo L."/>
            <person name="Vaario L.-M."/>
            <person name="Yamada A."/>
            <person name="Yan M."/>
            <person name="Wang P."/>
            <person name="Xu J."/>
            <person name="Bruns T."/>
            <person name="Baldrian P."/>
            <person name="Vilgalys R."/>
            <person name="Henrissat B."/>
            <person name="Grigoriev I.V."/>
            <person name="Hibbett D."/>
            <person name="Nagy L.G."/>
            <person name="Martin F.M."/>
        </authorList>
    </citation>
    <scope>NUCLEOTIDE SEQUENCE</scope>
    <source>
        <strain evidence="7">BED1</strain>
    </source>
</reference>
<keyword evidence="4 6" id="KW-1133">Transmembrane helix</keyword>
<feature type="transmembrane region" description="Helical" evidence="6">
    <location>
        <begin position="46"/>
        <end position="64"/>
    </location>
</feature>
<dbReference type="GO" id="GO:0005886">
    <property type="term" value="C:plasma membrane"/>
    <property type="evidence" value="ECO:0007669"/>
    <property type="project" value="TreeGrafter"/>
</dbReference>
<feature type="transmembrane region" description="Helical" evidence="6">
    <location>
        <begin position="164"/>
        <end position="185"/>
    </location>
</feature>
<evidence type="ECO:0000256" key="3">
    <source>
        <dbReference type="ARBA" id="ARBA00022692"/>
    </source>
</evidence>
<keyword evidence="8" id="KW-1185">Reference proteome</keyword>
<comment type="similarity">
    <text evidence="2">Belongs to the acetate uptake transporter (AceTr) (TC 2.A.96) family.</text>
</comment>
<dbReference type="AlphaFoldDB" id="A0AAD4BBD9"/>
<name>A0AAD4BBD9_BOLED</name>
<dbReference type="InterPro" id="IPR051633">
    <property type="entry name" value="AceTr"/>
</dbReference>
<reference evidence="7" key="2">
    <citation type="journal article" date="2020" name="Nat. Commun.">
        <title>Large-scale genome sequencing of mycorrhizal fungi provides insights into the early evolution of symbiotic traits.</title>
        <authorList>
            <person name="Miyauchi S."/>
            <person name="Kiss E."/>
            <person name="Kuo A."/>
            <person name="Drula E."/>
            <person name="Kohler A."/>
            <person name="Sanchez-Garcia M."/>
            <person name="Morin E."/>
            <person name="Andreopoulos B."/>
            <person name="Barry K.W."/>
            <person name="Bonito G."/>
            <person name="Buee M."/>
            <person name="Carver A."/>
            <person name="Chen C."/>
            <person name="Cichocki N."/>
            <person name="Clum A."/>
            <person name="Culley D."/>
            <person name="Crous P.W."/>
            <person name="Fauchery L."/>
            <person name="Girlanda M."/>
            <person name="Hayes R.D."/>
            <person name="Keri Z."/>
            <person name="LaButti K."/>
            <person name="Lipzen A."/>
            <person name="Lombard V."/>
            <person name="Magnuson J."/>
            <person name="Maillard F."/>
            <person name="Murat C."/>
            <person name="Nolan M."/>
            <person name="Ohm R.A."/>
            <person name="Pangilinan J."/>
            <person name="Pereira M.F."/>
            <person name="Perotto S."/>
            <person name="Peter M."/>
            <person name="Pfister S."/>
            <person name="Riley R."/>
            <person name="Sitrit Y."/>
            <person name="Stielow J.B."/>
            <person name="Szollosi G."/>
            <person name="Zifcakova L."/>
            <person name="Stursova M."/>
            <person name="Spatafora J.W."/>
            <person name="Tedersoo L."/>
            <person name="Vaario L.M."/>
            <person name="Yamada A."/>
            <person name="Yan M."/>
            <person name="Wang P."/>
            <person name="Xu J."/>
            <person name="Bruns T."/>
            <person name="Baldrian P."/>
            <person name="Vilgalys R."/>
            <person name="Dunand C."/>
            <person name="Henrissat B."/>
            <person name="Grigoriev I.V."/>
            <person name="Hibbett D."/>
            <person name="Nagy L.G."/>
            <person name="Martin F.M."/>
        </authorList>
    </citation>
    <scope>NUCLEOTIDE SEQUENCE</scope>
    <source>
        <strain evidence="7">BED1</strain>
    </source>
</reference>
<evidence type="ECO:0000313" key="7">
    <source>
        <dbReference type="EMBL" id="KAF8415808.1"/>
    </source>
</evidence>
<dbReference type="Proteomes" id="UP001194468">
    <property type="component" value="Unassembled WGS sequence"/>
</dbReference>
<accession>A0AAD4BBD9</accession>
<dbReference type="EMBL" id="WHUW01000291">
    <property type="protein sequence ID" value="KAF8415808.1"/>
    <property type="molecule type" value="Genomic_DNA"/>
</dbReference>
<evidence type="ECO:0000256" key="5">
    <source>
        <dbReference type="ARBA" id="ARBA00023136"/>
    </source>
</evidence>
<dbReference type="Pfam" id="PF01184">
    <property type="entry name" value="Gpr1_Fun34_YaaH"/>
    <property type="match status" value="1"/>
</dbReference>
<feature type="transmembrane region" description="Helical" evidence="6">
    <location>
        <begin position="191"/>
        <end position="209"/>
    </location>
</feature>
<keyword evidence="5 6" id="KW-0472">Membrane</keyword>
<evidence type="ECO:0000256" key="6">
    <source>
        <dbReference type="SAM" id="Phobius"/>
    </source>
</evidence>
<evidence type="ECO:0000313" key="8">
    <source>
        <dbReference type="Proteomes" id="UP001194468"/>
    </source>
</evidence>
<dbReference type="PANTHER" id="PTHR31123">
    <property type="entry name" value="ACCUMULATION OF DYADS PROTEIN 2-RELATED"/>
    <property type="match status" value="1"/>
</dbReference>
<proteinExistence type="inferred from homology"/>